<proteinExistence type="predicted"/>
<evidence type="ECO:0000259" key="2">
    <source>
        <dbReference type="Pfam" id="PF13391"/>
    </source>
</evidence>
<dbReference type="Proteomes" id="UP001187682">
    <property type="component" value="Unassembled WGS sequence"/>
</dbReference>
<evidence type="ECO:0000313" key="3">
    <source>
        <dbReference type="EMBL" id="SPN99153.1"/>
    </source>
</evidence>
<evidence type="ECO:0000313" key="4">
    <source>
        <dbReference type="Proteomes" id="UP001187682"/>
    </source>
</evidence>
<dbReference type="AlphaFoldDB" id="A0AAE8ST12"/>
<keyword evidence="4" id="KW-1185">Reference proteome</keyword>
<name>A0AAE8ST12_9PEZI</name>
<sequence>MAPVHDPLPIDEVEERIKLSSQIKGDLKTFRAIDVAILMTIPLENLREAALSARQAIPFQHIRHFVRMVLQRRLKEFSEGTSLPPGPRKRKVITTASKSSYISDSDDPSYTPEREKMTEKKSKNRDQIERSKCIDRDRSSCILLGTSSPEACHIIPFAINSNQRSLTEVFGQQGFHYLWSSADPILRHKLLTDHLGCSDKVWNMISLNRQLHKWWAEPFFALKCLGIIPALGRGMNATIKLQFHWTPRRAQLQQTDPQGKGKGKDTDQHWARPVNLYNGEATNMVSDWKERRCYGTPEILSMGGIVSAADAATGRILQTGRVVELRMPLQDAEDMRAMVDLQWACVQIASMSGAAGQDDFLEDPDDDYYEDLMAVWFEQQQRCMTGERPPASRG</sequence>
<feature type="region of interest" description="Disordered" evidence="1">
    <location>
        <begin position="97"/>
        <end position="129"/>
    </location>
</feature>
<evidence type="ECO:0000256" key="1">
    <source>
        <dbReference type="SAM" id="MobiDB-lite"/>
    </source>
</evidence>
<feature type="compositionally biased region" description="Basic and acidic residues" evidence="1">
    <location>
        <begin position="112"/>
        <end position="129"/>
    </location>
</feature>
<protein>
    <recommendedName>
        <fullName evidence="2">HNH nuclease domain-containing protein</fullName>
    </recommendedName>
</protein>
<feature type="domain" description="HNH nuclease" evidence="2">
    <location>
        <begin position="141"/>
        <end position="221"/>
    </location>
</feature>
<comment type="caution">
    <text evidence="3">The sequence shown here is derived from an EMBL/GenBank/DDBJ whole genome shotgun (WGS) entry which is preliminary data.</text>
</comment>
<organism evidence="3 4">
    <name type="scientific">Cephalotrichum gorgonifer</name>
    <dbReference type="NCBI Taxonomy" id="2041049"/>
    <lineage>
        <taxon>Eukaryota</taxon>
        <taxon>Fungi</taxon>
        <taxon>Dikarya</taxon>
        <taxon>Ascomycota</taxon>
        <taxon>Pezizomycotina</taxon>
        <taxon>Sordariomycetes</taxon>
        <taxon>Hypocreomycetidae</taxon>
        <taxon>Microascales</taxon>
        <taxon>Microascaceae</taxon>
        <taxon>Cephalotrichum</taxon>
    </lineage>
</organism>
<feature type="region of interest" description="Disordered" evidence="1">
    <location>
        <begin position="250"/>
        <end position="269"/>
    </location>
</feature>
<reference evidence="3" key="1">
    <citation type="submission" date="2018-03" db="EMBL/GenBank/DDBJ databases">
        <authorList>
            <person name="Guldener U."/>
        </authorList>
    </citation>
    <scope>NUCLEOTIDE SEQUENCE</scope>
</reference>
<dbReference type="InterPro" id="IPR003615">
    <property type="entry name" value="HNH_nuc"/>
</dbReference>
<gene>
    <name evidence="3" type="ORF">DNG_02188</name>
</gene>
<dbReference type="Pfam" id="PF13391">
    <property type="entry name" value="HNH_2"/>
    <property type="match status" value="1"/>
</dbReference>
<accession>A0AAE8ST12</accession>
<dbReference type="EMBL" id="ONZQ02000002">
    <property type="protein sequence ID" value="SPN99153.1"/>
    <property type="molecule type" value="Genomic_DNA"/>
</dbReference>